<dbReference type="InterPro" id="IPR000571">
    <property type="entry name" value="Znf_CCCH"/>
</dbReference>
<dbReference type="PROSITE" id="PS50103">
    <property type="entry name" value="ZF_C3H1"/>
    <property type="match status" value="1"/>
</dbReference>
<gene>
    <name evidence="3" type="ORF">EDB81DRAFT_801856</name>
</gene>
<dbReference type="AlphaFoldDB" id="A0A9P9EEZ8"/>
<keyword evidence="1" id="KW-0862">Zinc</keyword>
<dbReference type="GO" id="GO:0008270">
    <property type="term" value="F:zinc ion binding"/>
    <property type="evidence" value="ECO:0007669"/>
    <property type="project" value="UniProtKB-KW"/>
</dbReference>
<evidence type="ECO:0000256" key="1">
    <source>
        <dbReference type="PROSITE-ProRule" id="PRU00723"/>
    </source>
</evidence>
<keyword evidence="4" id="KW-1185">Reference proteome</keyword>
<feature type="domain" description="C3H1-type" evidence="2">
    <location>
        <begin position="385"/>
        <end position="410"/>
    </location>
</feature>
<keyword evidence="1" id="KW-0479">Metal-binding</keyword>
<dbReference type="OrthoDB" id="2311180at2759"/>
<dbReference type="Gene3D" id="3.40.50.1010">
    <property type="entry name" value="5'-nuclease"/>
    <property type="match status" value="1"/>
</dbReference>
<dbReference type="Proteomes" id="UP000738349">
    <property type="component" value="Unassembled WGS sequence"/>
</dbReference>
<name>A0A9P9EEZ8_9HYPO</name>
<dbReference type="EMBL" id="JAGMUV010000013">
    <property type="protein sequence ID" value="KAH7136253.1"/>
    <property type="molecule type" value="Genomic_DNA"/>
</dbReference>
<evidence type="ECO:0000313" key="4">
    <source>
        <dbReference type="Proteomes" id="UP000738349"/>
    </source>
</evidence>
<protein>
    <recommendedName>
        <fullName evidence="2">C3H1-type domain-containing protein</fullName>
    </recommendedName>
</protein>
<organism evidence="3 4">
    <name type="scientific">Dactylonectria macrodidyma</name>
    <dbReference type="NCBI Taxonomy" id="307937"/>
    <lineage>
        <taxon>Eukaryota</taxon>
        <taxon>Fungi</taxon>
        <taxon>Dikarya</taxon>
        <taxon>Ascomycota</taxon>
        <taxon>Pezizomycotina</taxon>
        <taxon>Sordariomycetes</taxon>
        <taxon>Hypocreomycetidae</taxon>
        <taxon>Hypocreales</taxon>
        <taxon>Nectriaceae</taxon>
        <taxon>Dactylonectria</taxon>
    </lineage>
</organism>
<sequence>MAPVEVNVYINYPTLLAQGQKVYAKKKGLEASQVSTWRFDVGQLLEILKTESRLPGDERDYDFRFYLFGSTPPPVDSIWLAMEAHDVQMSRCAGSKSSRRENEVHDKLLKKAAVSHASDACHRRVHCEMIIASGDPDMLPEVEGIRDDRAPVHIWSWKDETPREYLDLQKDDRQVSVHLLDDYIQEIGYSDAQLYVEQSSINPNSIVILDAMPQIAEVQQTLSHLMIRLHTYVYDTERTDAISKDLVVAPAFARKMSYEELEDFYDAVQQKLEPHGLRVLAFWLYRSTYFDDSETGAQLEVSDQFAEIPDEADIPQKGANYDDGLAQIKKHPAISTGDVRYPKKLAPHSMLPCNFRKYCREGLNCPRSHTISEMDYFENNPPLRPRKNRRCYYAFNCKRGAKCPWAHSEAELFCITCDKTGVGHDMDSCPMKDSWL</sequence>
<proteinExistence type="predicted"/>
<evidence type="ECO:0000313" key="3">
    <source>
        <dbReference type="EMBL" id="KAH7136253.1"/>
    </source>
</evidence>
<comment type="caution">
    <text evidence="3">The sequence shown here is derived from an EMBL/GenBank/DDBJ whole genome shotgun (WGS) entry which is preliminary data.</text>
</comment>
<feature type="zinc finger region" description="C3H1-type" evidence="1">
    <location>
        <begin position="385"/>
        <end position="410"/>
    </location>
</feature>
<reference evidence="3" key="1">
    <citation type="journal article" date="2021" name="Nat. Commun.">
        <title>Genetic determinants of endophytism in the Arabidopsis root mycobiome.</title>
        <authorList>
            <person name="Mesny F."/>
            <person name="Miyauchi S."/>
            <person name="Thiergart T."/>
            <person name="Pickel B."/>
            <person name="Atanasova L."/>
            <person name="Karlsson M."/>
            <person name="Huettel B."/>
            <person name="Barry K.W."/>
            <person name="Haridas S."/>
            <person name="Chen C."/>
            <person name="Bauer D."/>
            <person name="Andreopoulos W."/>
            <person name="Pangilinan J."/>
            <person name="LaButti K."/>
            <person name="Riley R."/>
            <person name="Lipzen A."/>
            <person name="Clum A."/>
            <person name="Drula E."/>
            <person name="Henrissat B."/>
            <person name="Kohler A."/>
            <person name="Grigoriev I.V."/>
            <person name="Martin F.M."/>
            <person name="Hacquard S."/>
        </authorList>
    </citation>
    <scope>NUCLEOTIDE SEQUENCE</scope>
    <source>
        <strain evidence="3">MPI-CAGE-AT-0147</strain>
    </source>
</reference>
<keyword evidence="1" id="KW-0863">Zinc-finger</keyword>
<accession>A0A9P9EEZ8</accession>
<evidence type="ECO:0000259" key="2">
    <source>
        <dbReference type="PROSITE" id="PS50103"/>
    </source>
</evidence>